<dbReference type="AlphaFoldDB" id="A0A172ZG56"/>
<gene>
    <name evidence="2" type="ORF">AR543_11860</name>
</gene>
<dbReference type="STRING" id="1616788.AR543_11860"/>
<keyword evidence="3" id="KW-1185">Reference proteome</keyword>
<feature type="transmembrane region" description="Helical" evidence="1">
    <location>
        <begin position="42"/>
        <end position="61"/>
    </location>
</feature>
<feature type="transmembrane region" description="Helical" evidence="1">
    <location>
        <begin position="73"/>
        <end position="92"/>
    </location>
</feature>
<dbReference type="KEGG" id="pbv:AR543_11860"/>
<dbReference type="EMBL" id="CP013023">
    <property type="protein sequence ID" value="ANF96634.1"/>
    <property type="molecule type" value="Genomic_DNA"/>
</dbReference>
<keyword evidence="1" id="KW-0472">Membrane</keyword>
<protein>
    <recommendedName>
        <fullName evidence="4">DUF983 domain-containing protein</fullName>
    </recommendedName>
</protein>
<dbReference type="OrthoDB" id="2735920at2"/>
<dbReference type="Proteomes" id="UP000078148">
    <property type="component" value="Chromosome"/>
</dbReference>
<keyword evidence="1" id="KW-1133">Transmembrane helix</keyword>
<dbReference type="RefSeq" id="WP_060534660.1">
    <property type="nucleotide sequence ID" value="NZ_CP013023.1"/>
</dbReference>
<evidence type="ECO:0000313" key="3">
    <source>
        <dbReference type="Proteomes" id="UP000078148"/>
    </source>
</evidence>
<name>A0A172ZG56_9BACL</name>
<dbReference type="NCBIfam" id="TIGR04104">
    <property type="entry name" value="cxxc_20_cxxc"/>
    <property type="match status" value="1"/>
</dbReference>
<evidence type="ECO:0000313" key="2">
    <source>
        <dbReference type="EMBL" id="ANF96634.1"/>
    </source>
</evidence>
<keyword evidence="1" id="KW-0812">Transmembrane</keyword>
<evidence type="ECO:0008006" key="4">
    <source>
        <dbReference type="Google" id="ProtNLM"/>
    </source>
</evidence>
<organism evidence="2 3">
    <name type="scientific">Paenibacillus bovis</name>
    <dbReference type="NCBI Taxonomy" id="1616788"/>
    <lineage>
        <taxon>Bacteria</taxon>
        <taxon>Bacillati</taxon>
        <taxon>Bacillota</taxon>
        <taxon>Bacilli</taxon>
        <taxon>Bacillales</taxon>
        <taxon>Paenibacillaceae</taxon>
        <taxon>Paenibacillus</taxon>
    </lineage>
</organism>
<sequence>MLRLPVCPKCGHSCSWKEAFKMTFIGSHAFCPSCKSEIYTTWATIIVNAILGSALPLLIMFGMSGAGQPLGRIIWFAGVYFTVYLLLTPYLSTYKPDK</sequence>
<proteinExistence type="predicted"/>
<reference evidence="2 3" key="2">
    <citation type="journal article" date="2016" name="Int. J. Syst. Evol. Microbiol.">
        <title>Paenibacillus bovis sp. nov., isolated from raw yak (Bos grunniens) milk.</title>
        <authorList>
            <person name="Gao C."/>
            <person name="Han J."/>
            <person name="Liu Z."/>
            <person name="Xu X."/>
            <person name="Hang F."/>
            <person name="Wu Z."/>
        </authorList>
    </citation>
    <scope>NUCLEOTIDE SEQUENCE [LARGE SCALE GENOMIC DNA]</scope>
    <source>
        <strain evidence="2 3">BD3526</strain>
    </source>
</reference>
<evidence type="ECO:0000256" key="1">
    <source>
        <dbReference type="SAM" id="Phobius"/>
    </source>
</evidence>
<accession>A0A172ZG56</accession>
<reference evidence="3" key="1">
    <citation type="submission" date="2015-10" db="EMBL/GenBank/DDBJ databases">
        <title>Genome of Paenibacillus bovis sp. nov.</title>
        <authorList>
            <person name="Wu Z."/>
            <person name="Gao C."/>
            <person name="Liu Z."/>
            <person name="Zheng H."/>
        </authorList>
    </citation>
    <scope>NUCLEOTIDE SEQUENCE [LARGE SCALE GENOMIC DNA]</scope>
    <source>
        <strain evidence="3">BD3526</strain>
    </source>
</reference>
<dbReference type="InterPro" id="IPR026369">
    <property type="entry name" value="CxxC_20_CxxC"/>
</dbReference>